<keyword evidence="8" id="KW-0238">DNA-binding</keyword>
<dbReference type="InterPro" id="IPR022637">
    <property type="entry name" value="DNA_polIII_beta_cen"/>
</dbReference>
<evidence type="ECO:0000256" key="8">
    <source>
        <dbReference type="ARBA" id="ARBA00023125"/>
    </source>
</evidence>
<dbReference type="Pfam" id="PF00712">
    <property type="entry name" value="DNA_pol3_beta"/>
    <property type="match status" value="1"/>
</dbReference>
<feature type="domain" description="DNA polymerase III beta sliding clamp N-terminal" evidence="9">
    <location>
        <begin position="2"/>
        <end position="120"/>
    </location>
</feature>
<dbReference type="GO" id="GO:0006271">
    <property type="term" value="P:DNA strand elongation involved in DNA replication"/>
    <property type="evidence" value="ECO:0007669"/>
    <property type="project" value="TreeGrafter"/>
</dbReference>
<evidence type="ECO:0000256" key="7">
    <source>
        <dbReference type="ARBA" id="ARBA00022932"/>
    </source>
</evidence>
<evidence type="ECO:0000256" key="6">
    <source>
        <dbReference type="ARBA" id="ARBA00022705"/>
    </source>
</evidence>
<evidence type="ECO:0000259" key="11">
    <source>
        <dbReference type="Pfam" id="PF02768"/>
    </source>
</evidence>
<feature type="domain" description="DNA polymerase III beta sliding clamp C-terminal" evidence="11">
    <location>
        <begin position="246"/>
        <end position="365"/>
    </location>
</feature>
<evidence type="ECO:0000256" key="1">
    <source>
        <dbReference type="ARBA" id="ARBA00004496"/>
    </source>
</evidence>
<dbReference type="AlphaFoldDB" id="A0AA35WWT5"/>
<dbReference type="PANTHER" id="PTHR30478">
    <property type="entry name" value="DNA POLYMERASE III SUBUNIT BETA"/>
    <property type="match status" value="1"/>
</dbReference>
<evidence type="ECO:0000256" key="2">
    <source>
        <dbReference type="ARBA" id="ARBA00010752"/>
    </source>
</evidence>
<dbReference type="NCBIfam" id="TIGR00663">
    <property type="entry name" value="dnan"/>
    <property type="match status" value="1"/>
</dbReference>
<dbReference type="InterPro" id="IPR001001">
    <property type="entry name" value="DNA_polIII_beta"/>
</dbReference>
<name>A0AA35WWT5_GEOBA</name>
<keyword evidence="3" id="KW-0963">Cytoplasm</keyword>
<gene>
    <name evidence="12" type="ORF">GBAR_LOCUS20055</name>
</gene>
<dbReference type="GO" id="GO:0009360">
    <property type="term" value="C:DNA polymerase III complex"/>
    <property type="evidence" value="ECO:0007669"/>
    <property type="project" value="InterPro"/>
</dbReference>
<dbReference type="GO" id="GO:0003887">
    <property type="term" value="F:DNA-directed DNA polymerase activity"/>
    <property type="evidence" value="ECO:0007669"/>
    <property type="project" value="UniProtKB-KW"/>
</dbReference>
<dbReference type="SMART" id="SM00480">
    <property type="entry name" value="POL3Bc"/>
    <property type="match status" value="1"/>
</dbReference>
<dbReference type="CDD" id="cd00140">
    <property type="entry name" value="beta_clamp"/>
    <property type="match status" value="1"/>
</dbReference>
<evidence type="ECO:0000256" key="5">
    <source>
        <dbReference type="ARBA" id="ARBA00022695"/>
    </source>
</evidence>
<comment type="subcellular location">
    <subcellularLocation>
        <location evidence="1">Cytoplasm</location>
    </subcellularLocation>
</comment>
<dbReference type="PIRSF" id="PIRSF000804">
    <property type="entry name" value="DNA_pol_III_b"/>
    <property type="match status" value="1"/>
</dbReference>
<evidence type="ECO:0000256" key="3">
    <source>
        <dbReference type="ARBA" id="ARBA00022490"/>
    </source>
</evidence>
<dbReference type="Gene3D" id="3.10.150.10">
    <property type="entry name" value="DNA Polymerase III, subunit A, domain 2"/>
    <property type="match status" value="1"/>
</dbReference>
<sequence length="368" mass="40282">MMQLIFTKEDLFRCIQVLQSVAAGRNTLPILSNVLIRATNGQIEIAATDLEVSIQTVVPGTIVDEGAITVSARKLSEIVRELPDQEIRLSTTANDRIEITCGEGVYKIIGLPDDEFPALPSISGAFFTIDGELLCSMIDKTEFSASTEETRYFLNGLYFDLTPEITQIVATDGRRLAVASSDALIPPPQEPIGIIVPLKAVREITKTFAESAEVKVCLLENQIVFADDDSTLTSRLVEGEYPKYQQIIPSDNEVHLTLNVDKMLGGLRRVALLSNPKTYSIRLDVQDGKVRISAKAPELGEAYETVDVESGDGEIQIAFDARFLVEAVGHIQAEDFRLELKDSLSAAVLKPAGDDGHLCLIMPMRLDS</sequence>
<evidence type="ECO:0000259" key="10">
    <source>
        <dbReference type="Pfam" id="PF02767"/>
    </source>
</evidence>
<reference evidence="12" key="1">
    <citation type="submission" date="2023-03" db="EMBL/GenBank/DDBJ databases">
        <authorList>
            <person name="Steffen K."/>
            <person name="Cardenas P."/>
        </authorList>
    </citation>
    <scope>NUCLEOTIDE SEQUENCE</scope>
</reference>
<evidence type="ECO:0000313" key="13">
    <source>
        <dbReference type="Proteomes" id="UP001174909"/>
    </source>
</evidence>
<dbReference type="SUPFAM" id="SSF55979">
    <property type="entry name" value="DNA clamp"/>
    <property type="match status" value="3"/>
</dbReference>
<dbReference type="Pfam" id="PF02768">
    <property type="entry name" value="DNA_pol3_beta_3"/>
    <property type="match status" value="1"/>
</dbReference>
<evidence type="ECO:0000313" key="12">
    <source>
        <dbReference type="EMBL" id="CAI8035754.1"/>
    </source>
</evidence>
<evidence type="ECO:0000256" key="4">
    <source>
        <dbReference type="ARBA" id="ARBA00022679"/>
    </source>
</evidence>
<dbReference type="GO" id="GO:0003677">
    <property type="term" value="F:DNA binding"/>
    <property type="evidence" value="ECO:0007669"/>
    <property type="project" value="UniProtKB-KW"/>
</dbReference>
<proteinExistence type="inferred from homology"/>
<dbReference type="Pfam" id="PF02767">
    <property type="entry name" value="DNA_pol3_beta_2"/>
    <property type="match status" value="1"/>
</dbReference>
<dbReference type="Proteomes" id="UP001174909">
    <property type="component" value="Unassembled WGS sequence"/>
</dbReference>
<dbReference type="InterPro" id="IPR022635">
    <property type="entry name" value="DNA_polIII_beta_C"/>
</dbReference>
<dbReference type="GO" id="GO:0005737">
    <property type="term" value="C:cytoplasm"/>
    <property type="evidence" value="ECO:0007669"/>
    <property type="project" value="UniProtKB-SubCell"/>
</dbReference>
<evidence type="ECO:0000259" key="9">
    <source>
        <dbReference type="Pfam" id="PF00712"/>
    </source>
</evidence>
<accession>A0AA35WWT5</accession>
<dbReference type="GO" id="GO:0008408">
    <property type="term" value="F:3'-5' exonuclease activity"/>
    <property type="evidence" value="ECO:0007669"/>
    <property type="project" value="InterPro"/>
</dbReference>
<organism evidence="12 13">
    <name type="scientific">Geodia barretti</name>
    <name type="common">Barrett's horny sponge</name>
    <dbReference type="NCBI Taxonomy" id="519541"/>
    <lineage>
        <taxon>Eukaryota</taxon>
        <taxon>Metazoa</taxon>
        <taxon>Porifera</taxon>
        <taxon>Demospongiae</taxon>
        <taxon>Heteroscleromorpha</taxon>
        <taxon>Tetractinellida</taxon>
        <taxon>Astrophorina</taxon>
        <taxon>Geodiidae</taxon>
        <taxon>Geodia</taxon>
    </lineage>
</organism>
<dbReference type="InterPro" id="IPR046938">
    <property type="entry name" value="DNA_clamp_sf"/>
</dbReference>
<keyword evidence="4" id="KW-0808">Transferase</keyword>
<dbReference type="EMBL" id="CASHTH010002825">
    <property type="protein sequence ID" value="CAI8035754.1"/>
    <property type="molecule type" value="Genomic_DNA"/>
</dbReference>
<keyword evidence="13" id="KW-1185">Reference proteome</keyword>
<dbReference type="Gene3D" id="3.70.10.10">
    <property type="match status" value="1"/>
</dbReference>
<comment type="caution">
    <text evidence="12">The sequence shown here is derived from an EMBL/GenBank/DDBJ whole genome shotgun (WGS) entry which is preliminary data.</text>
</comment>
<dbReference type="PANTHER" id="PTHR30478:SF0">
    <property type="entry name" value="BETA SLIDING CLAMP"/>
    <property type="match status" value="1"/>
</dbReference>
<dbReference type="InterPro" id="IPR022634">
    <property type="entry name" value="DNA_polIII_beta_N"/>
</dbReference>
<protein>
    <submittedName>
        <fullName evidence="12">Beta sliding clamp</fullName>
    </submittedName>
</protein>
<feature type="domain" description="DNA polymerase III beta sliding clamp central" evidence="10">
    <location>
        <begin position="129"/>
        <end position="243"/>
    </location>
</feature>
<keyword evidence="5" id="KW-0548">Nucleotidyltransferase</keyword>
<keyword evidence="6" id="KW-0235">DNA replication</keyword>
<comment type="similarity">
    <text evidence="2">Belongs to the beta sliding clamp family.</text>
</comment>
<keyword evidence="7" id="KW-0239">DNA-directed DNA polymerase</keyword>